<organism evidence="2">
    <name type="scientific">Octopus bimaculoides</name>
    <name type="common">California two-spotted octopus</name>
    <dbReference type="NCBI Taxonomy" id="37653"/>
    <lineage>
        <taxon>Eukaryota</taxon>
        <taxon>Metazoa</taxon>
        <taxon>Spiralia</taxon>
        <taxon>Lophotrochozoa</taxon>
        <taxon>Mollusca</taxon>
        <taxon>Cephalopoda</taxon>
        <taxon>Coleoidea</taxon>
        <taxon>Octopodiformes</taxon>
        <taxon>Octopoda</taxon>
        <taxon>Incirrata</taxon>
        <taxon>Octopodidae</taxon>
        <taxon>Octopus</taxon>
    </lineage>
</organism>
<name>A0A0L8I7N4_OCTBM</name>
<proteinExistence type="predicted"/>
<keyword evidence="1" id="KW-0812">Transmembrane</keyword>
<reference evidence="2" key="1">
    <citation type="submission" date="2015-07" db="EMBL/GenBank/DDBJ databases">
        <title>MeaNS - Measles Nucleotide Surveillance Program.</title>
        <authorList>
            <person name="Tran T."/>
            <person name="Druce J."/>
        </authorList>
    </citation>
    <scope>NUCLEOTIDE SEQUENCE</scope>
    <source>
        <strain evidence="2">UCB-OBI-ISO-001</strain>
        <tissue evidence="2">Gonad</tissue>
    </source>
</reference>
<accession>A0A0L8I7N4</accession>
<gene>
    <name evidence="2" type="ORF">OCBIM_22029484mg</name>
</gene>
<protein>
    <submittedName>
        <fullName evidence="2">Uncharacterized protein</fullName>
    </submittedName>
</protein>
<dbReference type="AlphaFoldDB" id="A0A0L8I7N4"/>
<evidence type="ECO:0000256" key="1">
    <source>
        <dbReference type="SAM" id="Phobius"/>
    </source>
</evidence>
<feature type="transmembrane region" description="Helical" evidence="1">
    <location>
        <begin position="20"/>
        <end position="40"/>
    </location>
</feature>
<dbReference type="EMBL" id="KQ416308">
    <property type="protein sequence ID" value="KOF97472.1"/>
    <property type="molecule type" value="Genomic_DNA"/>
</dbReference>
<evidence type="ECO:0000313" key="2">
    <source>
        <dbReference type="EMBL" id="KOF97472.1"/>
    </source>
</evidence>
<keyword evidence="1" id="KW-0472">Membrane</keyword>
<keyword evidence="1" id="KW-1133">Transmembrane helix</keyword>
<sequence length="63" mass="7391">MVKHQFTLPNMFTFKETAMYIIIIHIKNMSVGLLCLLYLMNVLSKCKHVYVCMYVCMHVCVCV</sequence>